<name>A0A0B4EHW4_METAF</name>
<evidence type="ECO:0000256" key="6">
    <source>
        <dbReference type="ARBA" id="ARBA00035023"/>
    </source>
</evidence>
<dbReference type="PANTHER" id="PTHR39479:SF2">
    <property type="entry name" value="2-OXOADIPATE DIOXYGENASE_DECARBOXYLASE"/>
    <property type="match status" value="1"/>
</dbReference>
<evidence type="ECO:0000256" key="8">
    <source>
        <dbReference type="ARBA" id="ARBA00035045"/>
    </source>
</evidence>
<comment type="cofactor">
    <cofactor evidence="1">
        <name>Fe(2+)</name>
        <dbReference type="ChEBI" id="CHEBI:29033"/>
    </cofactor>
</comment>
<evidence type="ECO:0000256" key="1">
    <source>
        <dbReference type="ARBA" id="ARBA00001954"/>
    </source>
</evidence>
<feature type="non-terminal residue" evidence="9">
    <location>
        <position position="1"/>
    </location>
</feature>
<dbReference type="EMBL" id="AZNF01000014">
    <property type="protein sequence ID" value="KID61720.1"/>
    <property type="molecule type" value="Genomic_DNA"/>
</dbReference>
<evidence type="ECO:0000256" key="2">
    <source>
        <dbReference type="ARBA" id="ARBA00022964"/>
    </source>
</evidence>
<evidence type="ECO:0000256" key="4">
    <source>
        <dbReference type="ARBA" id="ARBA00023004"/>
    </source>
</evidence>
<dbReference type="InterPro" id="IPR009770">
    <property type="entry name" value="HGLS"/>
</dbReference>
<dbReference type="OrthoDB" id="8300246at2759"/>
<keyword evidence="3" id="KW-0560">Oxidoreductase</keyword>
<dbReference type="SMART" id="SM01150">
    <property type="entry name" value="DUF1338"/>
    <property type="match status" value="1"/>
</dbReference>
<evidence type="ECO:0000313" key="9">
    <source>
        <dbReference type="EMBL" id="KID61720.1"/>
    </source>
</evidence>
<dbReference type="Pfam" id="PF07063">
    <property type="entry name" value="HGLS"/>
    <property type="match status" value="1"/>
</dbReference>
<dbReference type="GO" id="GO:0051213">
    <property type="term" value="F:dioxygenase activity"/>
    <property type="evidence" value="ECO:0007669"/>
    <property type="project" value="UniProtKB-KW"/>
</dbReference>
<accession>A0A0B4EHW4</accession>
<dbReference type="PANTHER" id="PTHR39479">
    <property type="match status" value="1"/>
</dbReference>
<protein>
    <recommendedName>
        <fullName evidence="7">2-oxoadipate dioxygenase/decarboxylase</fullName>
        <ecNumber evidence="6">1.13.11.93</ecNumber>
    </recommendedName>
    <alternativeName>
        <fullName evidence="8">2-hydroxyglutarate synthase</fullName>
    </alternativeName>
</protein>
<gene>
    <name evidence="9" type="ORF">MAN_08959</name>
</gene>
<dbReference type="Gene3D" id="3.10.180.80">
    <property type="entry name" value="Uncharacterised protein PF07063, DUF1338"/>
    <property type="match status" value="1"/>
</dbReference>
<comment type="similarity">
    <text evidence="5">Belongs to the 2-oxoadipate dioxygenase/decarboxylase family.</text>
</comment>
<reference evidence="9 10" key="1">
    <citation type="journal article" date="2014" name="Proc. Natl. Acad. Sci. U.S.A.">
        <title>Trajectory and genomic determinants of fungal-pathogen speciation and host adaptation.</title>
        <authorList>
            <person name="Hu X."/>
            <person name="Xiao G."/>
            <person name="Zheng P."/>
            <person name="Shang Y."/>
            <person name="Su Y."/>
            <person name="Zhang X."/>
            <person name="Liu X."/>
            <person name="Zhan S."/>
            <person name="St Leger R.J."/>
            <person name="Wang C."/>
        </authorList>
    </citation>
    <scope>NUCLEOTIDE SEQUENCE [LARGE SCALE GENOMIC DNA]</scope>
    <source>
        <strain evidence="9 10">ARSEF 549</strain>
    </source>
</reference>
<dbReference type="AlphaFoldDB" id="A0A0B4EHW4"/>
<comment type="caution">
    <text evidence="9">The sequence shown here is derived from an EMBL/GenBank/DDBJ whole genome shotgun (WGS) entry which is preliminary data.</text>
</comment>
<evidence type="ECO:0000256" key="7">
    <source>
        <dbReference type="ARBA" id="ARBA00035034"/>
    </source>
</evidence>
<dbReference type="VEuPathDB" id="FungiDB:MAN_08959"/>
<keyword evidence="10" id="KW-1185">Reference proteome</keyword>
<proteinExistence type="inferred from homology"/>
<evidence type="ECO:0000313" key="10">
    <source>
        <dbReference type="Proteomes" id="UP000031186"/>
    </source>
</evidence>
<dbReference type="InterPro" id="IPR047869">
    <property type="entry name" value="YdcJ_bac-like"/>
</dbReference>
<dbReference type="CDD" id="cd16348">
    <property type="entry name" value="VOC_YdcJ_like"/>
    <property type="match status" value="1"/>
</dbReference>
<keyword evidence="2" id="KW-0223">Dioxygenase</keyword>
<dbReference type="Proteomes" id="UP000031186">
    <property type="component" value="Unassembled WGS sequence"/>
</dbReference>
<dbReference type="HOGENOM" id="CLU_026640_0_0_1"/>
<organism evidence="9 10">
    <name type="scientific">Metarhizium anisopliae (strain ARSEF 549)</name>
    <dbReference type="NCBI Taxonomy" id="3151832"/>
    <lineage>
        <taxon>Eukaryota</taxon>
        <taxon>Fungi</taxon>
        <taxon>Dikarya</taxon>
        <taxon>Ascomycota</taxon>
        <taxon>Pezizomycotina</taxon>
        <taxon>Sordariomycetes</taxon>
        <taxon>Hypocreomycetidae</taxon>
        <taxon>Hypocreales</taxon>
        <taxon>Clavicipitaceae</taxon>
        <taxon>Metarhizium</taxon>
    </lineage>
</organism>
<dbReference type="EC" id="1.13.11.93" evidence="6"/>
<sequence length="471" mass="51050">MPANAIQDSFVDPDDLRTCFTLAMSSMYKSEVPLYGDLVRIVSDVNEKTLQSRLDPKTLSMRYGDALGPSPRIDIERHGAIRLGTARELHTVRRILAIIGLHPVGYYDLTAAGLPMHATCFRPKTRESLAKNPFRLFVSVLRPELIKDAAASDLALDLLASRNIFTPELTSLLDGADSQNGRLTPAQGTRFVAAAMESFRWHGTAAASPHDYAALRAAHPVLADVACFPSAHVNHLTPRTLDIAAAHEAMGRAGLEVKARIEGPPARRCPILLRQTSFLAVEEPVRFAADDGGARASHRARFGEVEERGAAVTPRGRRLYDALLDEAMAAAGARESPEALDDAVARVFARYPDTWEDLRAQDLVYFAYRVRGRLAAAVERAAYTVDELVRLGVVEASPITYEDFLPLSAAGIFQSNLGAGPARALDAEMDVEGLQAALGVGLGDADDLYRRLRDASVDECAAQLGVEISLV</sequence>
<keyword evidence="4" id="KW-0408">Iron</keyword>
<evidence type="ECO:0000256" key="3">
    <source>
        <dbReference type="ARBA" id="ARBA00023002"/>
    </source>
</evidence>
<evidence type="ECO:0000256" key="5">
    <source>
        <dbReference type="ARBA" id="ARBA00035013"/>
    </source>
</evidence>